<feature type="domain" description="Protein kinase" evidence="8">
    <location>
        <begin position="15"/>
        <end position="289"/>
    </location>
</feature>
<dbReference type="CDD" id="cd14014">
    <property type="entry name" value="STKc_PknB_like"/>
    <property type="match status" value="1"/>
</dbReference>
<keyword evidence="2 5" id="KW-0547">Nucleotide-binding</keyword>
<dbReference type="InterPro" id="IPR000719">
    <property type="entry name" value="Prot_kinase_dom"/>
</dbReference>
<organism evidence="9 10">
    <name type="scientific">Streptomyces tardus</name>
    <dbReference type="NCBI Taxonomy" id="2780544"/>
    <lineage>
        <taxon>Bacteria</taxon>
        <taxon>Bacillati</taxon>
        <taxon>Actinomycetota</taxon>
        <taxon>Actinomycetes</taxon>
        <taxon>Kitasatosporales</taxon>
        <taxon>Streptomycetaceae</taxon>
        <taxon>Streptomyces</taxon>
    </lineage>
</organism>
<feature type="transmembrane region" description="Helical" evidence="7">
    <location>
        <begin position="657"/>
        <end position="679"/>
    </location>
</feature>
<dbReference type="Gene3D" id="1.10.510.10">
    <property type="entry name" value="Transferase(Phosphotransferase) domain 1"/>
    <property type="match status" value="1"/>
</dbReference>
<feature type="transmembrane region" description="Helical" evidence="7">
    <location>
        <begin position="555"/>
        <end position="583"/>
    </location>
</feature>
<reference evidence="9" key="1">
    <citation type="submission" date="2021-06" db="EMBL/GenBank/DDBJ databases">
        <title>Sequencing of actinobacteria type strains.</title>
        <authorList>
            <person name="Nguyen G.-S."/>
            <person name="Wentzel A."/>
        </authorList>
    </citation>
    <scope>NUCLEOTIDE SEQUENCE</scope>
    <source>
        <strain evidence="9">P38-E01</strain>
    </source>
</reference>
<feature type="compositionally biased region" description="Low complexity" evidence="6">
    <location>
        <begin position="451"/>
        <end position="461"/>
    </location>
</feature>
<dbReference type="PROSITE" id="PS50011">
    <property type="entry name" value="PROTEIN_KINASE_DOM"/>
    <property type="match status" value="1"/>
</dbReference>
<dbReference type="Pfam" id="PF14219">
    <property type="entry name" value="DUF4328"/>
    <property type="match status" value="1"/>
</dbReference>
<keyword evidence="10" id="KW-1185">Reference proteome</keyword>
<evidence type="ECO:0000256" key="1">
    <source>
        <dbReference type="ARBA" id="ARBA00022679"/>
    </source>
</evidence>
<keyword evidence="1" id="KW-0808">Transferase</keyword>
<dbReference type="PANTHER" id="PTHR43289:SF34">
    <property type="entry name" value="SERINE_THREONINE-PROTEIN KINASE YBDM-RELATED"/>
    <property type="match status" value="1"/>
</dbReference>
<feature type="region of interest" description="Disordered" evidence="6">
    <location>
        <begin position="312"/>
        <end position="471"/>
    </location>
</feature>
<evidence type="ECO:0000256" key="3">
    <source>
        <dbReference type="ARBA" id="ARBA00022777"/>
    </source>
</evidence>
<feature type="transmembrane region" description="Helical" evidence="7">
    <location>
        <begin position="603"/>
        <end position="622"/>
    </location>
</feature>
<dbReference type="GO" id="GO:0005524">
    <property type="term" value="F:ATP binding"/>
    <property type="evidence" value="ECO:0007669"/>
    <property type="project" value="UniProtKB-UniRule"/>
</dbReference>
<dbReference type="RefSeq" id="WP_211040475.1">
    <property type="nucleotide sequence ID" value="NZ_JAELVF020000001.1"/>
</dbReference>
<dbReference type="PANTHER" id="PTHR43289">
    <property type="entry name" value="MITOGEN-ACTIVATED PROTEIN KINASE KINASE KINASE 20-RELATED"/>
    <property type="match status" value="1"/>
</dbReference>
<accession>A0A949JE49</accession>
<evidence type="ECO:0000259" key="8">
    <source>
        <dbReference type="PROSITE" id="PS50011"/>
    </source>
</evidence>
<keyword evidence="3" id="KW-0418">Kinase</keyword>
<dbReference type="Proteomes" id="UP000694501">
    <property type="component" value="Unassembled WGS sequence"/>
</dbReference>
<keyword evidence="7" id="KW-1133">Transmembrane helix</keyword>
<dbReference type="SMART" id="SM00220">
    <property type="entry name" value="S_TKc"/>
    <property type="match status" value="1"/>
</dbReference>
<evidence type="ECO:0000256" key="7">
    <source>
        <dbReference type="SAM" id="Phobius"/>
    </source>
</evidence>
<dbReference type="InterPro" id="IPR011009">
    <property type="entry name" value="Kinase-like_dom_sf"/>
</dbReference>
<dbReference type="SUPFAM" id="SSF56112">
    <property type="entry name" value="Protein kinase-like (PK-like)"/>
    <property type="match status" value="1"/>
</dbReference>
<feature type="binding site" evidence="5">
    <location>
        <position position="43"/>
    </location>
    <ligand>
        <name>ATP</name>
        <dbReference type="ChEBI" id="CHEBI:30616"/>
    </ligand>
</feature>
<dbReference type="Gene3D" id="3.30.200.20">
    <property type="entry name" value="Phosphorylase Kinase, domain 1"/>
    <property type="match status" value="1"/>
</dbReference>
<evidence type="ECO:0000313" key="9">
    <source>
        <dbReference type="EMBL" id="MBU7598382.1"/>
    </source>
</evidence>
<dbReference type="Pfam" id="PF00069">
    <property type="entry name" value="Pkinase"/>
    <property type="match status" value="1"/>
</dbReference>
<protein>
    <submittedName>
        <fullName evidence="9">DUF4328 domain-containing protein</fullName>
    </submittedName>
</protein>
<feature type="compositionally biased region" description="Gly residues" evidence="6">
    <location>
        <begin position="319"/>
        <end position="331"/>
    </location>
</feature>
<comment type="caution">
    <text evidence="9">The sequence shown here is derived from an EMBL/GenBank/DDBJ whole genome shotgun (WGS) entry which is preliminary data.</text>
</comment>
<sequence>MQALRSVDPQRIGPYRLLARLGEGGMGTVYLAQGARGQRVALKAIRADASREDGFRARFVREIEHAGRVESRWTARVLDSEPGADGCEPWVATEFVPGPSLQELVAGQGPLPVRSAAALGAGLARALDAVHGAGLVHRDLKPSNVMMGVDGPRLVDFGVARLVDASTTGGLTRTGASVGSPGYMSPEQVLGRHVTAATDVFCLGGVLVFATTGRLPFPVDDTANQYALMFAVVQDDPELSDVPQELRALVTACLAKDAAERPEVAALVTELTEHAGNGGGTSANSEPWLPARALVEVARIAQYAVTRGVWRADESASEGGPGGGPEGGPGGVPEDSPASGGPAGASDEGPVGVRVGDSVDVPQGHRGGARRPGPDDGPAGPDGPDDPAGPDGPAPTDSRAADETVAPQPPPPTRVVTGAPARPSQSPPPSRQPVSHRQRRQDAPPPPASRPQPAAQSQPAAQQPPPAASVPADHVVRAGAHYVAPPTGVHRAVPSGWGGTRPSVRSPHAWATALYWVIGLYAALKCGIVLAFAGHSSEISQWKEKNWADWEQIDTVLGSVGLLMGLDSLMLLVFFALLVTWFWHVRSNAEAFRPGECRYSTGMAVGGWFIPLAFWVLPYQIARDVWHASLRWGPDHEATLRSWSAGHEWQGQVLLRWWWVMYVVSGVAGLALYGVVAAMEGAPDREANLIDFDLMISMADWAIVLNLLWLPLLILSIVVVRRLTELQGHRAWELREGR</sequence>
<proteinExistence type="predicted"/>
<feature type="transmembrane region" description="Helical" evidence="7">
    <location>
        <begin position="513"/>
        <end position="534"/>
    </location>
</feature>
<gene>
    <name evidence="9" type="ORF">JGS22_012330</name>
</gene>
<name>A0A949JE49_9ACTN</name>
<keyword evidence="4 5" id="KW-0067">ATP-binding</keyword>
<evidence type="ECO:0000256" key="5">
    <source>
        <dbReference type="PROSITE-ProRule" id="PRU10141"/>
    </source>
</evidence>
<evidence type="ECO:0000256" key="4">
    <source>
        <dbReference type="ARBA" id="ARBA00022840"/>
    </source>
</evidence>
<dbReference type="PROSITE" id="PS00107">
    <property type="entry name" value="PROTEIN_KINASE_ATP"/>
    <property type="match status" value="1"/>
</dbReference>
<feature type="transmembrane region" description="Helical" evidence="7">
    <location>
        <begin position="699"/>
        <end position="720"/>
    </location>
</feature>
<dbReference type="AlphaFoldDB" id="A0A949JE49"/>
<dbReference type="InterPro" id="IPR025565">
    <property type="entry name" value="DUF4328"/>
</dbReference>
<dbReference type="InterPro" id="IPR017441">
    <property type="entry name" value="Protein_kinase_ATP_BS"/>
</dbReference>
<evidence type="ECO:0000313" key="10">
    <source>
        <dbReference type="Proteomes" id="UP000694501"/>
    </source>
</evidence>
<dbReference type="InterPro" id="IPR008271">
    <property type="entry name" value="Ser/Thr_kinase_AS"/>
</dbReference>
<evidence type="ECO:0000256" key="2">
    <source>
        <dbReference type="ARBA" id="ARBA00022741"/>
    </source>
</evidence>
<dbReference type="PROSITE" id="PS00108">
    <property type="entry name" value="PROTEIN_KINASE_ST"/>
    <property type="match status" value="1"/>
</dbReference>
<keyword evidence="7" id="KW-0812">Transmembrane</keyword>
<dbReference type="EMBL" id="JAELVF020000001">
    <property type="protein sequence ID" value="MBU7598382.1"/>
    <property type="molecule type" value="Genomic_DNA"/>
</dbReference>
<keyword evidence="7" id="KW-0472">Membrane</keyword>
<dbReference type="GO" id="GO:0004674">
    <property type="term" value="F:protein serine/threonine kinase activity"/>
    <property type="evidence" value="ECO:0007669"/>
    <property type="project" value="TreeGrafter"/>
</dbReference>
<evidence type="ECO:0000256" key="6">
    <source>
        <dbReference type="SAM" id="MobiDB-lite"/>
    </source>
</evidence>